<dbReference type="EMBL" id="LRRQ01000078">
    <property type="protein sequence ID" value="OAM89727.1"/>
    <property type="molecule type" value="Genomic_DNA"/>
</dbReference>
<evidence type="ECO:0000313" key="1">
    <source>
        <dbReference type="EMBL" id="OAM89727.1"/>
    </source>
</evidence>
<dbReference type="AlphaFoldDB" id="A0A178IKA6"/>
<dbReference type="STRING" id="1184151.AW736_11875"/>
<sequence>MHLEAAYNSYVQRAILDDGTEAGVIHMRDGSSSRYWFRSHHRTGDMGGTWFAMSDGTRSYMAGWFCCEVQLPDDQLASLDALKKFVREHHGIAP</sequence>
<comment type="caution">
    <text evidence="1">The sequence shown here is derived from an EMBL/GenBank/DDBJ whole genome shotgun (WGS) entry which is preliminary data.</text>
</comment>
<dbReference type="Proteomes" id="UP000078486">
    <property type="component" value="Unassembled WGS sequence"/>
</dbReference>
<gene>
    <name evidence="1" type="ORF">AW736_11875</name>
</gene>
<proteinExistence type="predicted"/>
<organism evidence="1 2">
    <name type="scientific">Termitidicoccus mucosus</name>
    <dbReference type="NCBI Taxonomy" id="1184151"/>
    <lineage>
        <taxon>Bacteria</taxon>
        <taxon>Pseudomonadati</taxon>
        <taxon>Verrucomicrobiota</taxon>
        <taxon>Opitutia</taxon>
        <taxon>Opitutales</taxon>
        <taxon>Opitutaceae</taxon>
        <taxon>Termitidicoccus</taxon>
    </lineage>
</organism>
<reference evidence="1 2" key="1">
    <citation type="submission" date="2016-01" db="EMBL/GenBank/DDBJ databases">
        <title>High potential of lignocellulose degradation of a new Verrucomicrobia species.</title>
        <authorList>
            <person name="Wang Y."/>
            <person name="Shi Y."/>
            <person name="Qiu Z."/>
            <person name="Liu S."/>
            <person name="Yang H."/>
        </authorList>
    </citation>
    <scope>NUCLEOTIDE SEQUENCE [LARGE SCALE GENOMIC DNA]</scope>
    <source>
        <strain evidence="1 2">TSB47</strain>
    </source>
</reference>
<keyword evidence="2" id="KW-1185">Reference proteome</keyword>
<evidence type="ECO:0000313" key="2">
    <source>
        <dbReference type="Proteomes" id="UP000078486"/>
    </source>
</evidence>
<protein>
    <submittedName>
        <fullName evidence="1">Uncharacterized protein</fullName>
    </submittedName>
</protein>
<name>A0A178IKA6_9BACT</name>
<accession>A0A178IKA6</accession>